<dbReference type="InterPro" id="IPR006595">
    <property type="entry name" value="CTLH_C"/>
</dbReference>
<dbReference type="PANTHER" id="PTHR22838:SF0">
    <property type="entry name" value="WD REPEAT-CONTAINING PROTEIN 26"/>
    <property type="match status" value="1"/>
</dbReference>
<dbReference type="Pfam" id="PF21889">
    <property type="entry name" value="TPR1-like_2nd"/>
    <property type="match status" value="1"/>
</dbReference>
<dbReference type="PROSITE" id="PS00678">
    <property type="entry name" value="WD_REPEATS_1"/>
    <property type="match status" value="1"/>
</dbReference>
<evidence type="ECO:0000256" key="1">
    <source>
        <dbReference type="ARBA" id="ARBA00022574"/>
    </source>
</evidence>
<feature type="repeat" description="WD" evidence="3">
    <location>
        <begin position="568"/>
        <end position="609"/>
    </location>
</feature>
<dbReference type="Pfam" id="PF23627">
    <property type="entry name" value="LisH_WDR26"/>
    <property type="match status" value="1"/>
</dbReference>
<feature type="compositionally biased region" description="Basic and acidic residues" evidence="4">
    <location>
        <begin position="106"/>
        <end position="116"/>
    </location>
</feature>
<dbReference type="SUPFAM" id="SSF50978">
    <property type="entry name" value="WD40 repeat-like"/>
    <property type="match status" value="1"/>
</dbReference>
<feature type="compositionally biased region" description="Pro residues" evidence="4">
    <location>
        <begin position="76"/>
        <end position="101"/>
    </location>
</feature>
<evidence type="ECO:0000313" key="7">
    <source>
        <dbReference type="Proteomes" id="UP000030106"/>
    </source>
</evidence>
<dbReference type="HOGENOM" id="CLU_000288_57_25_1"/>
<dbReference type="InterPro" id="IPR015943">
    <property type="entry name" value="WD40/YVTN_repeat-like_dom_sf"/>
</dbReference>
<feature type="domain" description="CTLH" evidence="5">
    <location>
        <begin position="341"/>
        <end position="411"/>
    </location>
</feature>
<comment type="caution">
    <text evidence="6">The sequence shown here is derived from an EMBL/GenBank/DDBJ whole genome shotgun (WGS) entry which is preliminary data.</text>
</comment>
<dbReference type="Gene3D" id="2.130.10.10">
    <property type="entry name" value="YVTN repeat-like/Quinoprotein amine dehydrogenase"/>
    <property type="match status" value="1"/>
</dbReference>
<dbReference type="GO" id="GO:0034657">
    <property type="term" value="C:GID complex"/>
    <property type="evidence" value="ECO:0007669"/>
    <property type="project" value="TreeGrafter"/>
</dbReference>
<dbReference type="PROSITE" id="PS50294">
    <property type="entry name" value="WD_REPEATS_REGION"/>
    <property type="match status" value="2"/>
</dbReference>
<dbReference type="SMART" id="SM00320">
    <property type="entry name" value="WD40"/>
    <property type="match status" value="7"/>
</dbReference>
<dbReference type="CDD" id="cd00200">
    <property type="entry name" value="WD40"/>
    <property type="match status" value="1"/>
</dbReference>
<evidence type="ECO:0000256" key="3">
    <source>
        <dbReference type="PROSITE-ProRule" id="PRU00221"/>
    </source>
</evidence>
<dbReference type="InterPro" id="IPR051350">
    <property type="entry name" value="WD_repeat-ST_regulator"/>
</dbReference>
<dbReference type="OrthoDB" id="972532at2759"/>
<feature type="compositionally biased region" description="Low complexity" evidence="4">
    <location>
        <begin position="172"/>
        <end position="184"/>
    </location>
</feature>
<evidence type="ECO:0000259" key="5">
    <source>
        <dbReference type="PROSITE" id="PS50897"/>
    </source>
</evidence>
<feature type="region of interest" description="Disordered" evidence="4">
    <location>
        <begin position="69"/>
        <end position="305"/>
    </location>
</feature>
<feature type="compositionally biased region" description="Low complexity" evidence="4">
    <location>
        <begin position="256"/>
        <end position="273"/>
    </location>
</feature>
<keyword evidence="1 3" id="KW-0853">WD repeat</keyword>
<name>A0A0A2VWG8_BEABA</name>
<dbReference type="InterPro" id="IPR054080">
    <property type="entry name" value="TPR1-like_2nd"/>
</dbReference>
<dbReference type="Pfam" id="PF00400">
    <property type="entry name" value="WD40"/>
    <property type="match status" value="3"/>
</dbReference>
<protein>
    <submittedName>
        <fullName evidence="6">WD repeat-containing protein 26</fullName>
    </submittedName>
</protein>
<feature type="repeat" description="WD" evidence="3">
    <location>
        <begin position="780"/>
        <end position="822"/>
    </location>
</feature>
<dbReference type="GO" id="GO:0043161">
    <property type="term" value="P:proteasome-mediated ubiquitin-dependent protein catabolic process"/>
    <property type="evidence" value="ECO:0007669"/>
    <property type="project" value="TreeGrafter"/>
</dbReference>
<reference evidence="6 7" key="1">
    <citation type="submission" date="2012-10" db="EMBL/GenBank/DDBJ databases">
        <title>Genome sequencing and analysis of entomopathogenic fungi Beauveria bassiana D1-5.</title>
        <authorList>
            <person name="Li Q."/>
            <person name="Wang L."/>
            <person name="Zhang Z."/>
            <person name="Wang Q."/>
            <person name="Ren J."/>
            <person name="Wang M."/>
            <person name="Xu W."/>
            <person name="Wang J."/>
            <person name="Lu Y."/>
            <person name="Du Q."/>
            <person name="Sun Z."/>
        </authorList>
    </citation>
    <scope>NUCLEOTIDE SEQUENCE [LARGE SCALE GENOMIC DNA]</scope>
    <source>
        <strain evidence="6 7">D1-5</strain>
    </source>
</reference>
<proteinExistence type="predicted"/>
<accession>A0A0A2VWG8</accession>
<dbReference type="eggNOG" id="KOG0293">
    <property type="taxonomic scope" value="Eukaryota"/>
</dbReference>
<keyword evidence="2" id="KW-0677">Repeat</keyword>
<dbReference type="STRING" id="1245745.A0A0A2VWG8"/>
<dbReference type="PANTHER" id="PTHR22838">
    <property type="entry name" value="WD REPEAT PROTEIN 26-RELATED"/>
    <property type="match status" value="1"/>
</dbReference>
<dbReference type="InterPro" id="IPR036322">
    <property type="entry name" value="WD40_repeat_dom_sf"/>
</dbReference>
<dbReference type="EMBL" id="ANFO01000303">
    <property type="protein sequence ID" value="KGQ10525.1"/>
    <property type="molecule type" value="Genomic_DNA"/>
</dbReference>
<dbReference type="PROSITE" id="PS50082">
    <property type="entry name" value="WD_REPEATS_2"/>
    <property type="match status" value="2"/>
</dbReference>
<evidence type="ECO:0000256" key="4">
    <source>
        <dbReference type="SAM" id="MobiDB-lite"/>
    </source>
</evidence>
<feature type="compositionally biased region" description="Low complexity" evidence="4">
    <location>
        <begin position="209"/>
        <end position="226"/>
    </location>
</feature>
<dbReference type="AlphaFoldDB" id="A0A0A2VWG8"/>
<organism evidence="6 7">
    <name type="scientific">Beauveria bassiana D1-5</name>
    <dbReference type="NCBI Taxonomy" id="1245745"/>
    <lineage>
        <taxon>Eukaryota</taxon>
        <taxon>Fungi</taxon>
        <taxon>Dikarya</taxon>
        <taxon>Ascomycota</taxon>
        <taxon>Pezizomycotina</taxon>
        <taxon>Sordariomycetes</taxon>
        <taxon>Hypocreomycetidae</taxon>
        <taxon>Hypocreales</taxon>
        <taxon>Cordycipitaceae</taxon>
        <taxon>Beauveria</taxon>
    </lineage>
</organism>
<sequence>MLRPPTSPTQRPFLSSRLLPPLHLYHGQDYKLLLVHSSVTHSAADSACSAAHRTPPPLTHMCPAATRFWGSIRPSQPHPSTPPRPPSAPRRPAPEEIPPLNPAATRRGEVDLDRLSDSSINRPADASDVSTTTTTTTTAAPQQPASPSTTTPTAPPPQTSFAHALRPVAPDAAPANIESSSASSPPSPLHPGQILGRRRRRSSCHDDTGAPLASAAAASGADTQAEPEPKRRRRAPADMVAPDDHTAPDNGPAPQSGANGTSSSSSLRTANGSKANGDAKPSIETNGSSAKGKRVGAGPKSDTYFGHNREEVTRILIQALTDMGYQTAAENVSHESGFTLENPTVAAFRSSVLDGAWDETEKLLNGAITPEGHGEPGNGLVLAAGSDRGTMRFWVRQQKYLELLERRDTSRALMALRNDLTPLSQDTEKLRLLSSLLMCRSTDDLMSKANWDGAQGRSRQRLLSELSKCISPSVMLPETRLAVLLDHVKKSQIDTCLYHTAASSPSLYSDHFCERRNFPTEVALELSDLAGEAWQVQFSHDGARLAACGSSEAVIIWETTTFSTICVLADHEAGVGNISWSPDDTMLVTCSQDNFARLWDARSGALIKKLFSFDKPVTGCLWAADSKSFVLGGLSRAHGLCTFSVNGDEIQEWGRDHRVQDLALSPDGRWLVALDDRYTFHVYNAKTREFLYSHELKTRPTSVSISEDSKHMLLNKHDGEAQLIEIETKAYKQKFLGHTGGDFLIRSAFGGANEGFVVSGSEDGNILIWHKNTGAAVERLKGHDPRCNAVAWNPADPCMLASAGDDCRVKIWSNKTRAAELRSLHARVPSNNGWRNPDEGIY</sequence>
<dbReference type="Proteomes" id="UP000030106">
    <property type="component" value="Unassembled WGS sequence"/>
</dbReference>
<evidence type="ECO:0000256" key="2">
    <source>
        <dbReference type="ARBA" id="ARBA00022737"/>
    </source>
</evidence>
<feature type="compositionally biased region" description="Low complexity" evidence="4">
    <location>
        <begin position="130"/>
        <end position="152"/>
    </location>
</feature>
<gene>
    <name evidence="6" type="ORF">BBAD15_g4129</name>
</gene>
<dbReference type="InterPro" id="IPR019775">
    <property type="entry name" value="WD40_repeat_CS"/>
</dbReference>
<dbReference type="InterPro" id="IPR001680">
    <property type="entry name" value="WD40_rpt"/>
</dbReference>
<dbReference type="PROSITE" id="PS50897">
    <property type="entry name" value="CTLH"/>
    <property type="match status" value="1"/>
</dbReference>
<evidence type="ECO:0000313" key="6">
    <source>
        <dbReference type="EMBL" id="KGQ10525.1"/>
    </source>
</evidence>